<dbReference type="Pfam" id="PF07859">
    <property type="entry name" value="Abhydrolase_3"/>
    <property type="match status" value="1"/>
</dbReference>
<evidence type="ECO:0000313" key="5">
    <source>
        <dbReference type="Proteomes" id="UP000554482"/>
    </source>
</evidence>
<comment type="similarity">
    <text evidence="1">Belongs to the 'GDXG' lipolytic enzyme family.</text>
</comment>
<dbReference type="PROSITE" id="PS01173">
    <property type="entry name" value="LIPASE_GDXG_HIS"/>
    <property type="match status" value="1"/>
</dbReference>
<dbReference type="AlphaFoldDB" id="A0A7J6VLN7"/>
<dbReference type="Proteomes" id="UP000554482">
    <property type="component" value="Unassembled WGS sequence"/>
</dbReference>
<proteinExistence type="inferred from homology"/>
<dbReference type="InterPro" id="IPR050466">
    <property type="entry name" value="Carboxylest/Gibb_receptor"/>
</dbReference>
<dbReference type="PANTHER" id="PTHR23024:SF546">
    <property type="entry name" value="CARBOXYLESTERASE 120-RELATED"/>
    <property type="match status" value="1"/>
</dbReference>
<reference evidence="4 5" key="1">
    <citation type="submission" date="2020-06" db="EMBL/GenBank/DDBJ databases">
        <title>Transcriptomic and genomic resources for Thalictrum thalictroides and T. hernandezii: Facilitating candidate gene discovery in an emerging model plant lineage.</title>
        <authorList>
            <person name="Arias T."/>
            <person name="Riano-Pachon D.M."/>
            <person name="Di Stilio V.S."/>
        </authorList>
    </citation>
    <scope>NUCLEOTIDE SEQUENCE [LARGE SCALE GENOMIC DNA]</scope>
    <source>
        <strain evidence="5">cv. WT478/WT964</strain>
        <tissue evidence="4">Leaves</tissue>
    </source>
</reference>
<dbReference type="SUPFAM" id="SSF53474">
    <property type="entry name" value="alpha/beta-Hydrolases"/>
    <property type="match status" value="1"/>
</dbReference>
<dbReference type="Gene3D" id="3.40.50.1820">
    <property type="entry name" value="alpha/beta hydrolase"/>
    <property type="match status" value="1"/>
</dbReference>
<dbReference type="InterPro" id="IPR002168">
    <property type="entry name" value="Lipase_GDXG_HIS_AS"/>
</dbReference>
<evidence type="ECO:0000259" key="3">
    <source>
        <dbReference type="Pfam" id="PF07859"/>
    </source>
</evidence>
<comment type="caution">
    <text evidence="4">The sequence shown here is derived from an EMBL/GenBank/DDBJ whole genome shotgun (WGS) entry which is preliminary data.</text>
</comment>
<keyword evidence="2" id="KW-0378">Hydrolase</keyword>
<organism evidence="4 5">
    <name type="scientific">Thalictrum thalictroides</name>
    <name type="common">Rue-anemone</name>
    <name type="synonym">Anemone thalictroides</name>
    <dbReference type="NCBI Taxonomy" id="46969"/>
    <lineage>
        <taxon>Eukaryota</taxon>
        <taxon>Viridiplantae</taxon>
        <taxon>Streptophyta</taxon>
        <taxon>Embryophyta</taxon>
        <taxon>Tracheophyta</taxon>
        <taxon>Spermatophyta</taxon>
        <taxon>Magnoliopsida</taxon>
        <taxon>Ranunculales</taxon>
        <taxon>Ranunculaceae</taxon>
        <taxon>Thalictroideae</taxon>
        <taxon>Thalictrum</taxon>
    </lineage>
</organism>
<dbReference type="InterPro" id="IPR029058">
    <property type="entry name" value="AB_hydrolase_fold"/>
</dbReference>
<gene>
    <name evidence="4" type="ORF">FRX31_025171</name>
</gene>
<dbReference type="InterPro" id="IPR013094">
    <property type="entry name" value="AB_hydrolase_3"/>
</dbReference>
<accession>A0A7J6VLN7</accession>
<feature type="domain" description="Alpha/beta hydrolase fold-3" evidence="3">
    <location>
        <begin position="74"/>
        <end position="295"/>
    </location>
</feature>
<name>A0A7J6VLN7_THATH</name>
<evidence type="ECO:0000256" key="2">
    <source>
        <dbReference type="ARBA" id="ARBA00022801"/>
    </source>
</evidence>
<evidence type="ECO:0000256" key="1">
    <source>
        <dbReference type="ARBA" id="ARBA00010515"/>
    </source>
</evidence>
<sequence>MADEDQSLDPINPYKLLSIFHNSDGTLTRPDPIPYSTTTLDNFAKDIPLNTANKTSLRLFRPIHPPFNEKLPIVIYFHGGGFILCSASTTGFHNFCASMSNKFPALIVSVDYRLAPENRLPLAYDDAMEAISWVQNQALNMNGEQWFNDLADFSKCYLMGCSSGGNIAYHAGLRAMALNIKPLVIRGLVLNQPFFGGCKRTDSELRLMNDKILPLAVTDMMWELALPNGCDRDHEYSNPMVDGNCNKMINLLGKCFVSVRGGDILMDHQMEFVRMLEGKGVYVVTWLEEGGYHGMELFEPLKAEPLFVALKDFVCSCKGNK</sequence>
<protein>
    <submittedName>
        <fullName evidence="4">Carboxylesterase</fullName>
    </submittedName>
</protein>
<keyword evidence="5" id="KW-1185">Reference proteome</keyword>
<dbReference type="GO" id="GO:0016787">
    <property type="term" value="F:hydrolase activity"/>
    <property type="evidence" value="ECO:0007669"/>
    <property type="project" value="UniProtKB-KW"/>
</dbReference>
<dbReference type="OrthoDB" id="408631at2759"/>
<dbReference type="EMBL" id="JABWDY010030958">
    <property type="protein sequence ID" value="KAF5185242.1"/>
    <property type="molecule type" value="Genomic_DNA"/>
</dbReference>
<dbReference type="PANTHER" id="PTHR23024">
    <property type="entry name" value="ARYLACETAMIDE DEACETYLASE"/>
    <property type="match status" value="1"/>
</dbReference>
<evidence type="ECO:0000313" key="4">
    <source>
        <dbReference type="EMBL" id="KAF5185242.1"/>
    </source>
</evidence>